<keyword evidence="13 16" id="KW-0472">Membrane</keyword>
<dbReference type="InterPro" id="IPR011009">
    <property type="entry name" value="Kinase-like_dom_sf"/>
</dbReference>
<keyword evidence="14" id="KW-0325">Glycoprotein</keyword>
<proteinExistence type="predicted"/>
<evidence type="ECO:0000256" key="1">
    <source>
        <dbReference type="ARBA" id="ARBA00004167"/>
    </source>
</evidence>
<feature type="transmembrane region" description="Helical" evidence="16">
    <location>
        <begin position="466"/>
        <end position="485"/>
    </location>
</feature>
<dbReference type="GO" id="GO:0004672">
    <property type="term" value="F:protein kinase activity"/>
    <property type="evidence" value="ECO:0007669"/>
    <property type="project" value="InterPro"/>
</dbReference>
<dbReference type="Gene3D" id="3.80.10.10">
    <property type="entry name" value="Ribonuclease Inhibitor"/>
    <property type="match status" value="3"/>
</dbReference>
<dbReference type="Proteomes" id="UP000516437">
    <property type="component" value="Chromosome 2"/>
</dbReference>
<dbReference type="InterPro" id="IPR051809">
    <property type="entry name" value="Plant_receptor-like_S/T_kinase"/>
</dbReference>
<evidence type="ECO:0000256" key="15">
    <source>
        <dbReference type="PROSITE-ProRule" id="PRU10141"/>
    </source>
</evidence>
<evidence type="ECO:0000256" key="12">
    <source>
        <dbReference type="ARBA" id="ARBA00022989"/>
    </source>
</evidence>
<evidence type="ECO:0000256" key="11">
    <source>
        <dbReference type="ARBA" id="ARBA00022840"/>
    </source>
</evidence>
<evidence type="ECO:0000256" key="6">
    <source>
        <dbReference type="ARBA" id="ARBA00022692"/>
    </source>
</evidence>
<evidence type="ECO:0000256" key="3">
    <source>
        <dbReference type="ARBA" id="ARBA00022475"/>
    </source>
</evidence>
<dbReference type="GO" id="GO:0005524">
    <property type="term" value="F:ATP binding"/>
    <property type="evidence" value="ECO:0007669"/>
    <property type="project" value="UniProtKB-UniRule"/>
</dbReference>
<dbReference type="Pfam" id="PF00560">
    <property type="entry name" value="LRR_1"/>
    <property type="match status" value="3"/>
</dbReference>
<evidence type="ECO:0000256" key="8">
    <source>
        <dbReference type="ARBA" id="ARBA00022737"/>
    </source>
</evidence>
<dbReference type="PROSITE" id="PS51450">
    <property type="entry name" value="LRR"/>
    <property type="match status" value="1"/>
</dbReference>
<dbReference type="InterPro" id="IPR017441">
    <property type="entry name" value="Protein_kinase_ATP_BS"/>
</dbReference>
<keyword evidence="9 15" id="KW-0547">Nucleotide-binding</keyword>
<reference evidence="18 19" key="1">
    <citation type="journal article" date="2019" name="Plant Biotechnol. J.">
        <title>The red bayberry genome and genetic basis of sex determination.</title>
        <authorList>
            <person name="Jia H.M."/>
            <person name="Jia H.J."/>
            <person name="Cai Q.L."/>
            <person name="Wang Y."/>
            <person name="Zhao H.B."/>
            <person name="Yang W.F."/>
            <person name="Wang G.Y."/>
            <person name="Li Y.H."/>
            <person name="Zhan D.L."/>
            <person name="Shen Y.T."/>
            <person name="Niu Q.F."/>
            <person name="Chang L."/>
            <person name="Qiu J."/>
            <person name="Zhao L."/>
            <person name="Xie H.B."/>
            <person name="Fu W.Y."/>
            <person name="Jin J."/>
            <person name="Li X.W."/>
            <person name="Jiao Y."/>
            <person name="Zhou C.C."/>
            <person name="Tu T."/>
            <person name="Chai C.Y."/>
            <person name="Gao J.L."/>
            <person name="Fan L.J."/>
            <person name="van de Weg E."/>
            <person name="Wang J.Y."/>
            <person name="Gao Z.S."/>
        </authorList>
    </citation>
    <scope>NUCLEOTIDE SEQUENCE [LARGE SCALE GENOMIC DNA]</scope>
    <source>
        <tissue evidence="18">Leaves</tissue>
    </source>
</reference>
<dbReference type="PROSITE" id="PS00107">
    <property type="entry name" value="PROTEIN_KINASE_ATP"/>
    <property type="match status" value="1"/>
</dbReference>
<dbReference type="InterPro" id="IPR003591">
    <property type="entry name" value="Leu-rich_rpt_typical-subtyp"/>
</dbReference>
<keyword evidence="5" id="KW-0808">Transferase</keyword>
<dbReference type="PROSITE" id="PS50011">
    <property type="entry name" value="PROTEIN_KINASE_DOM"/>
    <property type="match status" value="1"/>
</dbReference>
<keyword evidence="4" id="KW-0433">Leucine-rich repeat</keyword>
<evidence type="ECO:0000259" key="17">
    <source>
        <dbReference type="PROSITE" id="PS50011"/>
    </source>
</evidence>
<comment type="caution">
    <text evidence="18">The sequence shown here is derived from an EMBL/GenBank/DDBJ whole genome shotgun (WGS) entry which is preliminary data.</text>
</comment>
<dbReference type="FunFam" id="3.80.10.10:FF:000233">
    <property type="entry name" value="Leucine-rich repeat receptor-like protein kinase TDR"/>
    <property type="match status" value="1"/>
</dbReference>
<dbReference type="GO" id="GO:0009791">
    <property type="term" value="P:post-embryonic development"/>
    <property type="evidence" value="ECO:0007669"/>
    <property type="project" value="UniProtKB-ARBA"/>
</dbReference>
<dbReference type="PANTHER" id="PTHR27008">
    <property type="entry name" value="OS04G0122200 PROTEIN"/>
    <property type="match status" value="1"/>
</dbReference>
<keyword evidence="3" id="KW-1003">Cell membrane</keyword>
<organism evidence="18 19">
    <name type="scientific">Morella rubra</name>
    <name type="common">Chinese bayberry</name>
    <dbReference type="NCBI Taxonomy" id="262757"/>
    <lineage>
        <taxon>Eukaryota</taxon>
        <taxon>Viridiplantae</taxon>
        <taxon>Streptophyta</taxon>
        <taxon>Embryophyta</taxon>
        <taxon>Tracheophyta</taxon>
        <taxon>Spermatophyta</taxon>
        <taxon>Magnoliopsida</taxon>
        <taxon>eudicotyledons</taxon>
        <taxon>Gunneridae</taxon>
        <taxon>Pentapetalae</taxon>
        <taxon>rosids</taxon>
        <taxon>fabids</taxon>
        <taxon>Fagales</taxon>
        <taxon>Myricaceae</taxon>
        <taxon>Morella</taxon>
    </lineage>
</organism>
<evidence type="ECO:0000256" key="4">
    <source>
        <dbReference type="ARBA" id="ARBA00022614"/>
    </source>
</evidence>
<dbReference type="Gene3D" id="3.30.200.20">
    <property type="entry name" value="Phosphorylase Kinase, domain 1"/>
    <property type="match status" value="1"/>
</dbReference>
<feature type="domain" description="Protein kinase" evidence="17">
    <location>
        <begin position="379"/>
        <end position="689"/>
    </location>
</feature>
<comment type="subcellular location">
    <subcellularLocation>
        <location evidence="2">Cell membrane</location>
    </subcellularLocation>
    <subcellularLocation>
        <location evidence="1">Membrane</location>
        <topology evidence="1">Single-pass membrane protein</topology>
    </subcellularLocation>
</comment>
<dbReference type="InterPro" id="IPR000719">
    <property type="entry name" value="Prot_kinase_dom"/>
</dbReference>
<evidence type="ECO:0000313" key="19">
    <source>
        <dbReference type="Proteomes" id="UP000516437"/>
    </source>
</evidence>
<name>A0A6A1WEP4_9ROSI</name>
<dbReference type="FunFam" id="3.80.10.10:FF:000299">
    <property type="entry name" value="Piriformospora indica-insensitive protein 2"/>
    <property type="match status" value="1"/>
</dbReference>
<keyword evidence="10" id="KW-0418">Kinase</keyword>
<keyword evidence="11 15" id="KW-0067">ATP-binding</keyword>
<keyword evidence="6 16" id="KW-0812">Transmembrane</keyword>
<keyword evidence="8" id="KW-0677">Repeat</keyword>
<dbReference type="SUPFAM" id="SSF52047">
    <property type="entry name" value="RNI-like"/>
    <property type="match status" value="1"/>
</dbReference>
<dbReference type="EMBL" id="RXIC02000020">
    <property type="protein sequence ID" value="KAB1223323.1"/>
    <property type="molecule type" value="Genomic_DNA"/>
</dbReference>
<keyword evidence="19" id="KW-1185">Reference proteome</keyword>
<dbReference type="SMART" id="SM00220">
    <property type="entry name" value="S_TKc"/>
    <property type="match status" value="1"/>
</dbReference>
<dbReference type="InterPro" id="IPR008271">
    <property type="entry name" value="Ser/Thr_kinase_AS"/>
</dbReference>
<evidence type="ECO:0000256" key="5">
    <source>
        <dbReference type="ARBA" id="ARBA00022679"/>
    </source>
</evidence>
<dbReference type="InterPro" id="IPR001611">
    <property type="entry name" value="Leu-rich_rpt"/>
</dbReference>
<evidence type="ECO:0000256" key="9">
    <source>
        <dbReference type="ARBA" id="ARBA00022741"/>
    </source>
</evidence>
<evidence type="ECO:0000256" key="2">
    <source>
        <dbReference type="ARBA" id="ARBA00004236"/>
    </source>
</evidence>
<dbReference type="GO" id="GO:0005886">
    <property type="term" value="C:plasma membrane"/>
    <property type="evidence" value="ECO:0007669"/>
    <property type="project" value="UniProtKB-SubCell"/>
</dbReference>
<keyword evidence="12 16" id="KW-1133">Transmembrane helix</keyword>
<sequence length="689" mass="75337">MGLAGTIPPHVGNLSFLVSLSVANNSFFGFVLSELSRLDRLKEIDFSFNSFNGEIPSSLGLLSRLQLLILRDNSFTGTIPSSLCNISSLRKIYLGFNTLTGFMPSSMFNLSSLQVISLPENKLSGPIPSIFFDMPSLQCKQLYFLGLWDNNFKGKLPPEIGNLTMLSTLDIGINNFEGAIPSEIGNLRNLEYFFVSRNNFTGWIPYEIFNISSLQLISMAVNKLSGQLPSNIGLFLPNLKFLYVGDNKLSGTIPNSISNASQLLEINKLSGQIPPCISNLTSLRELYVGFNQLSSVVPLSLWSLIDIQVVNLSSNFLSGSLSFHIGDMKVLQVLDLSINQLGGDIPTTIGGLKDLVNLSLADNRLEGSIPKSFGIMVSLEYLDLSNNQLYGEIPKSLEALLYLRFLNVSFNKLRGKIPTGGPFVNFSATSFISNDALCGAPRLQVSPCKQGLAPPKVSTKVHRLEYILPTIGLLILGVFAVLFWTKCKKRKAKSSSEVELPPLVTWRRVSQQELIRATEGFSLNNLIGEGSFGSVYKGTLSDGTNVAIKVLNLLVEGAFPRLNIMIDVAAALEYLHFGNATPIVHCDLKPSNVLLDEDMVAHVADFGIAKLMGDGDSMTQTMTLATIGYMAPEYGLEGIVSTRGDVYSYGILLMETFTSKRPTDSMFTGGMSLKHWIEESLPISVTESF</sequence>
<evidence type="ECO:0000256" key="10">
    <source>
        <dbReference type="ARBA" id="ARBA00022777"/>
    </source>
</evidence>
<dbReference type="Pfam" id="PF13855">
    <property type="entry name" value="LRR_8"/>
    <property type="match status" value="2"/>
</dbReference>
<keyword evidence="7" id="KW-0732">Signal</keyword>
<dbReference type="Gene3D" id="1.10.510.10">
    <property type="entry name" value="Transferase(Phosphotransferase) domain 1"/>
    <property type="match status" value="1"/>
</dbReference>
<evidence type="ECO:0000256" key="13">
    <source>
        <dbReference type="ARBA" id="ARBA00023136"/>
    </source>
</evidence>
<gene>
    <name evidence="18" type="ORF">CJ030_MR2G008599</name>
</gene>
<dbReference type="Pfam" id="PF00069">
    <property type="entry name" value="Pkinase"/>
    <property type="match status" value="1"/>
</dbReference>
<dbReference type="PROSITE" id="PS00108">
    <property type="entry name" value="PROTEIN_KINASE_ST"/>
    <property type="match status" value="1"/>
</dbReference>
<evidence type="ECO:0000313" key="18">
    <source>
        <dbReference type="EMBL" id="KAB1223323.1"/>
    </source>
</evidence>
<evidence type="ECO:0000256" key="16">
    <source>
        <dbReference type="SAM" id="Phobius"/>
    </source>
</evidence>
<dbReference type="PANTHER" id="PTHR27008:SF585">
    <property type="entry name" value="PROTEIN KINASE DOMAIN-CONTAINING PROTEIN"/>
    <property type="match status" value="1"/>
</dbReference>
<evidence type="ECO:0000256" key="7">
    <source>
        <dbReference type="ARBA" id="ARBA00022729"/>
    </source>
</evidence>
<protein>
    <recommendedName>
        <fullName evidence="17">Protein kinase domain-containing protein</fullName>
    </recommendedName>
</protein>
<dbReference type="SMART" id="SM00369">
    <property type="entry name" value="LRR_TYP"/>
    <property type="match status" value="6"/>
</dbReference>
<dbReference type="AlphaFoldDB" id="A0A6A1WEP4"/>
<feature type="binding site" evidence="15">
    <location>
        <position position="549"/>
    </location>
    <ligand>
        <name>ATP</name>
        <dbReference type="ChEBI" id="CHEBI:30616"/>
    </ligand>
</feature>
<dbReference type="InterPro" id="IPR032675">
    <property type="entry name" value="LRR_dom_sf"/>
</dbReference>
<dbReference type="SMART" id="SM00365">
    <property type="entry name" value="LRR_SD22"/>
    <property type="match status" value="5"/>
</dbReference>
<evidence type="ECO:0000256" key="14">
    <source>
        <dbReference type="ARBA" id="ARBA00023180"/>
    </source>
</evidence>
<dbReference type="OrthoDB" id="676979at2759"/>
<accession>A0A6A1WEP4</accession>
<dbReference type="SUPFAM" id="SSF56112">
    <property type="entry name" value="Protein kinase-like (PK-like)"/>
    <property type="match status" value="1"/>
</dbReference>